<keyword evidence="4" id="KW-0418">Kinase</keyword>
<dbReference type="CDD" id="cd05157">
    <property type="entry name" value="ETNK_euk"/>
    <property type="match status" value="1"/>
</dbReference>
<keyword evidence="5" id="KW-1185">Reference proteome</keyword>
<dbReference type="SUPFAM" id="SSF56112">
    <property type="entry name" value="Protein kinase-like (PK-like)"/>
    <property type="match status" value="1"/>
</dbReference>
<dbReference type="Gene3D" id="3.90.1200.10">
    <property type="match status" value="1"/>
</dbReference>
<accession>A0ABR2GS80</accession>
<comment type="similarity">
    <text evidence="2">Belongs to the choline/ethanolamine kinase family.</text>
</comment>
<dbReference type="InterPro" id="IPR011009">
    <property type="entry name" value="Kinase-like_dom_sf"/>
</dbReference>
<gene>
    <name evidence="4" type="ORF">M9Y10_037301</name>
</gene>
<comment type="caution">
    <text evidence="4">The sequence shown here is derived from an EMBL/GenBank/DDBJ whole genome shotgun (WGS) entry which is preliminary data.</text>
</comment>
<evidence type="ECO:0000256" key="1">
    <source>
        <dbReference type="ARBA" id="ARBA00037883"/>
    </source>
</evidence>
<name>A0ABR2GS80_9EUKA</name>
<evidence type="ECO:0000256" key="3">
    <source>
        <dbReference type="ARBA" id="ARBA00038874"/>
    </source>
</evidence>
<dbReference type="GO" id="GO:0016301">
    <property type="term" value="F:kinase activity"/>
    <property type="evidence" value="ECO:0007669"/>
    <property type="project" value="UniProtKB-KW"/>
</dbReference>
<reference evidence="4 5" key="1">
    <citation type="submission" date="2024-04" db="EMBL/GenBank/DDBJ databases">
        <title>Tritrichomonas musculus Genome.</title>
        <authorList>
            <person name="Alves-Ferreira E."/>
            <person name="Grigg M."/>
            <person name="Lorenzi H."/>
            <person name="Galac M."/>
        </authorList>
    </citation>
    <scope>NUCLEOTIDE SEQUENCE [LARGE SCALE GENOMIC DNA]</scope>
    <source>
        <strain evidence="4 5">EAF2021</strain>
    </source>
</reference>
<dbReference type="Proteomes" id="UP001470230">
    <property type="component" value="Unassembled WGS sequence"/>
</dbReference>
<dbReference type="Pfam" id="PF01633">
    <property type="entry name" value="Choline_kinase"/>
    <property type="match status" value="1"/>
</dbReference>
<organism evidence="4 5">
    <name type="scientific">Tritrichomonas musculus</name>
    <dbReference type="NCBI Taxonomy" id="1915356"/>
    <lineage>
        <taxon>Eukaryota</taxon>
        <taxon>Metamonada</taxon>
        <taxon>Parabasalia</taxon>
        <taxon>Tritrichomonadida</taxon>
        <taxon>Tritrichomonadidae</taxon>
        <taxon>Tritrichomonas</taxon>
    </lineage>
</organism>
<dbReference type="PANTHER" id="PTHR22603">
    <property type="entry name" value="CHOLINE/ETHANOALAMINE KINASE"/>
    <property type="match status" value="1"/>
</dbReference>
<evidence type="ECO:0000313" key="5">
    <source>
        <dbReference type="Proteomes" id="UP001470230"/>
    </source>
</evidence>
<evidence type="ECO:0000313" key="4">
    <source>
        <dbReference type="EMBL" id="KAK8836779.1"/>
    </source>
</evidence>
<sequence>MQSSQMFPLKADTDQQIEFLANILDFDARKNKITLKKLTGGITNAVFKLNVNSKKYIVRIYGNNTDEIIDRKREQEHISTINLITIYATFGNGMIVSYVEGRSIDLPMMSDPAISPRIAKAIAKFHKATYFKDGFGQINHQNEIFSNIKIFLQGLKPDFIHKKTGQKIDIGFLEKTFISLQDELSDLMKDSKICLCHNDLLSGNFLWDGDNEVNVCDYEYSSYTWPEFDIANHFFEYCGFQCDLSRFPSTKNQRNFVINYLSELYGVSNEEILKNEKYIKMIDNWLKKINLLVKLSNFFWGAWAYFQAINSDVDFPYFEYAQTRIKLMDYQFPLIKNEPMLIGPLVSINQ</sequence>
<comment type="pathway">
    <text evidence="1">Phospholipid metabolism; phosphatidylethanolamine biosynthesis; phosphatidylethanolamine from ethanolamine: step 1/3.</text>
</comment>
<dbReference type="PANTHER" id="PTHR22603:SF66">
    <property type="entry name" value="ETHANOLAMINE KINASE"/>
    <property type="match status" value="1"/>
</dbReference>
<protein>
    <recommendedName>
        <fullName evidence="3">ethanolamine kinase</fullName>
        <ecNumber evidence="3">2.7.1.82</ecNumber>
    </recommendedName>
</protein>
<proteinExistence type="inferred from homology"/>
<dbReference type="Gene3D" id="3.30.200.20">
    <property type="entry name" value="Phosphorylase Kinase, domain 1"/>
    <property type="match status" value="1"/>
</dbReference>
<keyword evidence="4" id="KW-0808">Transferase</keyword>
<dbReference type="EMBL" id="JAPFFF010000063">
    <property type="protein sequence ID" value="KAK8836779.1"/>
    <property type="molecule type" value="Genomic_DNA"/>
</dbReference>
<evidence type="ECO:0000256" key="2">
    <source>
        <dbReference type="ARBA" id="ARBA00038211"/>
    </source>
</evidence>
<dbReference type="EC" id="2.7.1.82" evidence="3"/>